<evidence type="ECO:0000256" key="5">
    <source>
        <dbReference type="ARBA" id="ARBA00022519"/>
    </source>
</evidence>
<feature type="transmembrane region" description="Helical" evidence="18">
    <location>
        <begin position="614"/>
        <end position="635"/>
    </location>
</feature>
<dbReference type="GO" id="GO:0047134">
    <property type="term" value="F:protein-disulfide reductase [NAD(P)H] activity"/>
    <property type="evidence" value="ECO:0007669"/>
    <property type="project" value="UniProtKB-UniRule"/>
</dbReference>
<dbReference type="InterPro" id="IPR022910">
    <property type="entry name" value="Thiol_diS_interchange_DbsD"/>
</dbReference>
<dbReference type="EMBL" id="NRSJ01000030">
    <property type="protein sequence ID" value="MBK1705919.1"/>
    <property type="molecule type" value="Genomic_DNA"/>
</dbReference>
<organism evidence="21 22">
    <name type="scientific">Halochromatium glycolicum</name>
    <dbReference type="NCBI Taxonomy" id="85075"/>
    <lineage>
        <taxon>Bacteria</taxon>
        <taxon>Pseudomonadati</taxon>
        <taxon>Pseudomonadota</taxon>
        <taxon>Gammaproteobacteria</taxon>
        <taxon>Chromatiales</taxon>
        <taxon>Chromatiaceae</taxon>
        <taxon>Halochromatium</taxon>
    </lineage>
</organism>
<dbReference type="GO" id="GO:0005886">
    <property type="term" value="C:plasma membrane"/>
    <property type="evidence" value="ECO:0007669"/>
    <property type="project" value="UniProtKB-SubCell"/>
</dbReference>
<dbReference type="InterPro" id="IPR013766">
    <property type="entry name" value="Thioredoxin_domain"/>
</dbReference>
<accession>A0AAJ0XAK9</accession>
<sequence length="842" mass="89255">MYCDKPLINIGSGLLRAAIADAAAVCRRIRPQRRLHHWSVGLLLLIVGMGLATGAVAEDEFLPPDQAFRIGGAATSPDQVVVSWEIEPGYYLYGSKFRFESQTPGFELGSPELPPTETKNDPFFGEVEVYRDRVEAQLPVERRGDEGRVVRVQAQSQGCADAGLCYPPQRQSILLELPQLAAVETAASEPASSADAADADGLMTGDAALPTQSLTALADEPAEQSSSRPPKAQSLGLGLEDDILPAEEAFQLDTRVEGPQTLALRWQIAPETYLYQEKIALSIEDADGVRIGEYELPPAEIKPDTVRPDGTIGDVAIYHGDVALTVPLLRARDAATTATLVARYQGCAERGICYPPVTDRIPLELPPATTTVSFSEITTETADSGGTEQAAAAQGADAASEPPERVSEQDQIAARLAQTGIFGAVAIFFVLGLLLAFTPCVFPMIPILSGIIAGQGDTITTRKAFFLSLAYVLAMALTYAVIGVIAGLFGANLQATFQNAWVLGTFAAVFVALALSMFGFYDLQLPSSWQTKLTQLSNKQQGGTLTGAAIMGALSAVIVGPCVAPPLMGALIFIGKTGDALLGFFALLGLGLGMGAPLLAIGTSAGKLLPRAGAWMDAVKAVFGVLLLAVAVLLVERVLPAAVAMLLWGLLLISSGVYLGALTQHGAEASGWSKLWKSLGVALLVYGVLMLVGAAAGGKDTIQPLRGLAPAGGGHGTAAAHPEFERIKTVEDLDQAVAKAAAQDKPVMLDFYADWCVSCKEMERYTFPDPAVQQAMQRFVLLQADVTANDAEDKALMQERFGIPGPPAMLFFDQDGEERRGWRLVGFVPAEEFAEHLNEFGR</sequence>
<keyword evidence="4 18" id="KW-1003">Cell membrane</keyword>
<keyword evidence="8 18" id="KW-0201">Cytochrome c-type biogenesis</keyword>
<evidence type="ECO:0000313" key="22">
    <source>
        <dbReference type="Proteomes" id="UP001296776"/>
    </source>
</evidence>
<dbReference type="InterPro" id="IPR017937">
    <property type="entry name" value="Thioredoxin_CS"/>
</dbReference>
<dbReference type="InterPro" id="IPR036249">
    <property type="entry name" value="Thioredoxin-like_sf"/>
</dbReference>
<evidence type="ECO:0000256" key="13">
    <source>
        <dbReference type="ARBA" id="ARBA00023136"/>
    </source>
</evidence>
<feature type="disulfide bond" description="Redox-active" evidence="18">
    <location>
        <begin position="440"/>
        <end position="562"/>
    </location>
</feature>
<feature type="region of interest" description="Disordered" evidence="19">
    <location>
        <begin position="379"/>
        <end position="404"/>
    </location>
</feature>
<feature type="disulfide bond" description="Redox-active" evidence="18">
    <location>
        <begin position="347"/>
        <end position="353"/>
    </location>
</feature>
<dbReference type="Proteomes" id="UP001296776">
    <property type="component" value="Unassembled WGS sequence"/>
</dbReference>
<evidence type="ECO:0000256" key="4">
    <source>
        <dbReference type="ARBA" id="ARBA00022475"/>
    </source>
</evidence>
<dbReference type="NCBIfam" id="NF001419">
    <property type="entry name" value="PRK00293.1"/>
    <property type="match status" value="1"/>
</dbReference>
<keyword evidence="7" id="KW-0732">Signal</keyword>
<evidence type="ECO:0000256" key="16">
    <source>
        <dbReference type="ARBA" id="ARBA00047388"/>
    </source>
</evidence>
<dbReference type="GO" id="GO:0045454">
    <property type="term" value="P:cell redox homeostasis"/>
    <property type="evidence" value="ECO:0007669"/>
    <property type="project" value="TreeGrafter"/>
</dbReference>
<comment type="function">
    <text evidence="18">Required to facilitate the formation of correct disulfide bonds in some periplasmic proteins and for the assembly of the periplasmic c-type cytochromes. Acts by transferring electrons from cytoplasmic thioredoxin to the periplasm. This transfer involves a cascade of disulfide bond formation and reduction steps.</text>
</comment>
<keyword evidence="22" id="KW-1185">Reference proteome</keyword>
<reference evidence="21" key="2">
    <citation type="journal article" date="2020" name="Microorganisms">
        <title>Osmotic Adaptation and Compatible Solute Biosynthesis of Phototrophic Bacteria as Revealed from Genome Analyses.</title>
        <authorList>
            <person name="Imhoff J.F."/>
            <person name="Rahn T."/>
            <person name="Kunzel S."/>
            <person name="Keller A."/>
            <person name="Neulinger S.C."/>
        </authorList>
    </citation>
    <scope>NUCLEOTIDE SEQUENCE</scope>
    <source>
        <strain evidence="21">DSM 11080</strain>
    </source>
</reference>
<keyword evidence="3 18" id="KW-0813">Transport</keyword>
<reference evidence="21" key="1">
    <citation type="submission" date="2017-08" db="EMBL/GenBank/DDBJ databases">
        <authorList>
            <person name="Imhoff J.F."/>
            <person name="Rahn T."/>
            <person name="Kuenzel S."/>
            <person name="Neulinger S.C."/>
        </authorList>
    </citation>
    <scope>NUCLEOTIDE SEQUENCE</scope>
    <source>
        <strain evidence="21">DSM 11080</strain>
    </source>
</reference>
<dbReference type="GO" id="GO:0017004">
    <property type="term" value="P:cytochrome complex assembly"/>
    <property type="evidence" value="ECO:0007669"/>
    <property type="project" value="UniProtKB-UniRule"/>
</dbReference>
<feature type="transmembrane region" description="Helical" evidence="18">
    <location>
        <begin position="641"/>
        <end position="663"/>
    </location>
</feature>
<dbReference type="PROSITE" id="PS51352">
    <property type="entry name" value="THIOREDOXIN_2"/>
    <property type="match status" value="1"/>
</dbReference>
<evidence type="ECO:0000256" key="11">
    <source>
        <dbReference type="ARBA" id="ARBA00023002"/>
    </source>
</evidence>
<dbReference type="PROSITE" id="PS00194">
    <property type="entry name" value="THIOREDOXIN_1"/>
    <property type="match status" value="1"/>
</dbReference>
<dbReference type="Pfam" id="PF13899">
    <property type="entry name" value="Thioredoxin_7"/>
    <property type="match status" value="1"/>
</dbReference>
<keyword evidence="10 18" id="KW-1133">Transmembrane helix</keyword>
<dbReference type="InterPro" id="IPR035671">
    <property type="entry name" value="DsbD_gamma"/>
</dbReference>
<dbReference type="InterPro" id="IPR028250">
    <property type="entry name" value="DsbDN"/>
</dbReference>
<keyword evidence="15 18" id="KW-0676">Redox-active center</keyword>
<evidence type="ECO:0000313" key="21">
    <source>
        <dbReference type="EMBL" id="MBK1705919.1"/>
    </source>
</evidence>
<comment type="catalytic activity">
    <reaction evidence="17 18">
        <text>[protein]-dithiol + NADP(+) = [protein]-disulfide + NADPH + H(+)</text>
        <dbReference type="Rhea" id="RHEA:18753"/>
        <dbReference type="Rhea" id="RHEA-COMP:10593"/>
        <dbReference type="Rhea" id="RHEA-COMP:10594"/>
        <dbReference type="ChEBI" id="CHEBI:15378"/>
        <dbReference type="ChEBI" id="CHEBI:29950"/>
        <dbReference type="ChEBI" id="CHEBI:50058"/>
        <dbReference type="ChEBI" id="CHEBI:57783"/>
        <dbReference type="ChEBI" id="CHEBI:58349"/>
        <dbReference type="EC" id="1.8.1.8"/>
    </reaction>
</comment>
<evidence type="ECO:0000256" key="12">
    <source>
        <dbReference type="ARBA" id="ARBA00023027"/>
    </source>
</evidence>
<evidence type="ECO:0000256" key="15">
    <source>
        <dbReference type="ARBA" id="ARBA00023284"/>
    </source>
</evidence>
<evidence type="ECO:0000256" key="18">
    <source>
        <dbReference type="HAMAP-Rule" id="MF_00399"/>
    </source>
</evidence>
<evidence type="ECO:0000256" key="19">
    <source>
        <dbReference type="SAM" id="MobiDB-lite"/>
    </source>
</evidence>
<keyword evidence="5 18" id="KW-0997">Cell inner membrane</keyword>
<keyword evidence="12 18" id="KW-0520">NAD</keyword>
<feature type="transmembrane region" description="Helical" evidence="18">
    <location>
        <begin position="464"/>
        <end position="489"/>
    </location>
</feature>
<gene>
    <name evidence="18" type="primary">dsbD</name>
    <name evidence="21" type="ORF">CKO40_15490</name>
</gene>
<dbReference type="GO" id="GO:0009055">
    <property type="term" value="F:electron transfer activity"/>
    <property type="evidence" value="ECO:0007669"/>
    <property type="project" value="UniProtKB-UniRule"/>
</dbReference>
<dbReference type="Pfam" id="PF02683">
    <property type="entry name" value="DsbD_TM"/>
    <property type="match status" value="1"/>
</dbReference>
<feature type="domain" description="Thioredoxin" evidence="20">
    <location>
        <begin position="690"/>
        <end position="842"/>
    </location>
</feature>
<evidence type="ECO:0000256" key="17">
    <source>
        <dbReference type="ARBA" id="ARBA00047804"/>
    </source>
</evidence>
<feature type="transmembrane region" description="Helical" evidence="18">
    <location>
        <begin position="544"/>
        <end position="574"/>
    </location>
</feature>
<comment type="catalytic activity">
    <reaction evidence="16 18">
        <text>[protein]-dithiol + NAD(+) = [protein]-disulfide + NADH + H(+)</text>
        <dbReference type="Rhea" id="RHEA:18749"/>
        <dbReference type="Rhea" id="RHEA-COMP:10593"/>
        <dbReference type="Rhea" id="RHEA-COMP:10594"/>
        <dbReference type="ChEBI" id="CHEBI:15378"/>
        <dbReference type="ChEBI" id="CHEBI:29950"/>
        <dbReference type="ChEBI" id="CHEBI:50058"/>
        <dbReference type="ChEBI" id="CHEBI:57540"/>
        <dbReference type="ChEBI" id="CHEBI:57945"/>
        <dbReference type="EC" id="1.8.1.8"/>
    </reaction>
</comment>
<protein>
    <recommendedName>
        <fullName evidence="18">Thiol:disulfide interchange protein DsbD</fullName>
        <ecNumber evidence="18">1.8.1.8</ecNumber>
    </recommendedName>
    <alternativeName>
        <fullName evidence="18">Protein-disulfide reductase</fullName>
        <shortName evidence="18">Disulfide reductase</shortName>
    </alternativeName>
</protein>
<dbReference type="InterPro" id="IPR003834">
    <property type="entry name" value="Cyt_c_assmbl_TM_dom"/>
</dbReference>
<evidence type="ECO:0000256" key="8">
    <source>
        <dbReference type="ARBA" id="ARBA00022748"/>
    </source>
</evidence>
<evidence type="ECO:0000256" key="14">
    <source>
        <dbReference type="ARBA" id="ARBA00023157"/>
    </source>
</evidence>
<evidence type="ECO:0000256" key="6">
    <source>
        <dbReference type="ARBA" id="ARBA00022692"/>
    </source>
</evidence>
<feature type="compositionally biased region" description="Low complexity" evidence="19">
    <location>
        <begin position="389"/>
        <end position="399"/>
    </location>
</feature>
<dbReference type="Gene3D" id="2.60.40.1250">
    <property type="entry name" value="Thiol:disulfide interchange protein DsbD, N-terminal domain"/>
    <property type="match status" value="2"/>
</dbReference>
<keyword evidence="9 18" id="KW-0249">Electron transport</keyword>
<comment type="caution">
    <text evidence="21">The sequence shown here is derived from an EMBL/GenBank/DDBJ whole genome shotgun (WGS) entry which is preliminary data.</text>
</comment>
<dbReference type="EC" id="1.8.1.8" evidence="18"/>
<evidence type="ECO:0000256" key="3">
    <source>
        <dbReference type="ARBA" id="ARBA00022448"/>
    </source>
</evidence>
<dbReference type="AlphaFoldDB" id="A0AAJ0XAK9"/>
<dbReference type="Gene3D" id="3.40.30.10">
    <property type="entry name" value="Glutaredoxin"/>
    <property type="match status" value="1"/>
</dbReference>
<dbReference type="PANTHER" id="PTHR32234:SF0">
    <property type="entry name" value="THIOL:DISULFIDE INTERCHANGE PROTEIN DSBD"/>
    <property type="match status" value="1"/>
</dbReference>
<evidence type="ECO:0000256" key="10">
    <source>
        <dbReference type="ARBA" id="ARBA00022989"/>
    </source>
</evidence>
<dbReference type="HAMAP" id="MF_00399">
    <property type="entry name" value="DbsD"/>
    <property type="match status" value="1"/>
</dbReference>
<keyword evidence="6 18" id="KW-0812">Transmembrane</keyword>
<dbReference type="CDD" id="cd02953">
    <property type="entry name" value="DsbDgamma"/>
    <property type="match status" value="1"/>
</dbReference>
<feature type="transmembrane region" description="Helical" evidence="18">
    <location>
        <begin position="675"/>
        <end position="696"/>
    </location>
</feature>
<keyword evidence="14 18" id="KW-1015">Disulfide bond</keyword>
<dbReference type="Pfam" id="PF11412">
    <property type="entry name" value="DsbD_N"/>
    <property type="match status" value="2"/>
</dbReference>
<feature type="transmembrane region" description="Helical" evidence="18">
    <location>
        <begin position="501"/>
        <end position="523"/>
    </location>
</feature>
<dbReference type="InterPro" id="IPR036929">
    <property type="entry name" value="DsbDN_sf"/>
</dbReference>
<comment type="similarity">
    <text evidence="2 18">Belongs to the thioredoxin family. DsbD subfamily.</text>
</comment>
<name>A0AAJ0XAK9_9GAMM</name>
<evidence type="ECO:0000256" key="9">
    <source>
        <dbReference type="ARBA" id="ARBA00022982"/>
    </source>
</evidence>
<feature type="region of interest" description="Disordered" evidence="19">
    <location>
        <begin position="217"/>
        <end position="236"/>
    </location>
</feature>
<comment type="subcellular location">
    <subcellularLocation>
        <location evidence="1 18">Cell inner membrane</location>
        <topology evidence="1 18">Multi-pass membrane protein</topology>
    </subcellularLocation>
</comment>
<feature type="transmembrane region" description="Helical" evidence="18">
    <location>
        <begin position="421"/>
        <end position="452"/>
    </location>
</feature>
<evidence type="ECO:0000259" key="20">
    <source>
        <dbReference type="PROSITE" id="PS51352"/>
    </source>
</evidence>
<feature type="disulfide bond" description="Redox-active" evidence="18">
    <location>
        <begin position="756"/>
        <end position="759"/>
    </location>
</feature>
<evidence type="ECO:0000256" key="2">
    <source>
        <dbReference type="ARBA" id="ARBA00007241"/>
    </source>
</evidence>
<dbReference type="SUPFAM" id="SSF52833">
    <property type="entry name" value="Thioredoxin-like"/>
    <property type="match status" value="1"/>
</dbReference>
<dbReference type="PANTHER" id="PTHR32234">
    <property type="entry name" value="THIOL:DISULFIDE INTERCHANGE PROTEIN DSBD"/>
    <property type="match status" value="1"/>
</dbReference>
<feature type="transmembrane region" description="Helical" evidence="18">
    <location>
        <begin position="580"/>
        <end position="602"/>
    </location>
</feature>
<evidence type="ECO:0000256" key="1">
    <source>
        <dbReference type="ARBA" id="ARBA00004429"/>
    </source>
</evidence>
<feature type="transmembrane region" description="Helical" evidence="18">
    <location>
        <begin position="38"/>
        <end position="57"/>
    </location>
</feature>
<proteinExistence type="inferred from homology"/>
<keyword evidence="13 18" id="KW-0472">Membrane</keyword>
<evidence type="ECO:0000256" key="7">
    <source>
        <dbReference type="ARBA" id="ARBA00022729"/>
    </source>
</evidence>
<keyword evidence="11 18" id="KW-0560">Oxidoreductase</keyword>
<dbReference type="SUPFAM" id="SSF74863">
    <property type="entry name" value="Thiol:disulfide interchange protein DsbD, N-terminal domain (DsbD-alpha)"/>
    <property type="match status" value="2"/>
</dbReference>